<dbReference type="Ensembl" id="ENSAZOT00000029929.1">
    <property type="protein sequence ID" value="ENSAZOP00000027929.1"/>
    <property type="gene ID" value="ENSAZOG00000017666.1"/>
</dbReference>
<dbReference type="AlphaFoldDB" id="A0A8B9VQE0"/>
<dbReference type="Pfam" id="PF02466">
    <property type="entry name" value="Tim17"/>
    <property type="match status" value="1"/>
</dbReference>
<dbReference type="PANTHER" id="PTHR15460">
    <property type="entry name" value="PEROXISOMAL MEMBRANE PROTEIN 4"/>
    <property type="match status" value="1"/>
</dbReference>
<reference evidence="1" key="2">
    <citation type="submission" date="2025-09" db="UniProtKB">
        <authorList>
            <consortium name="Ensembl"/>
        </authorList>
    </citation>
    <scope>IDENTIFICATION</scope>
</reference>
<organism evidence="1 2">
    <name type="scientific">Anas zonorhyncha</name>
    <name type="common">Eastern spot-billed duck</name>
    <dbReference type="NCBI Taxonomy" id="75864"/>
    <lineage>
        <taxon>Eukaryota</taxon>
        <taxon>Metazoa</taxon>
        <taxon>Chordata</taxon>
        <taxon>Craniata</taxon>
        <taxon>Vertebrata</taxon>
        <taxon>Euteleostomi</taxon>
        <taxon>Archelosauria</taxon>
        <taxon>Archosauria</taxon>
        <taxon>Dinosauria</taxon>
        <taxon>Saurischia</taxon>
        <taxon>Theropoda</taxon>
        <taxon>Coelurosauria</taxon>
        <taxon>Aves</taxon>
        <taxon>Neognathae</taxon>
        <taxon>Galloanserae</taxon>
        <taxon>Anseriformes</taxon>
        <taxon>Anatidae</taxon>
        <taxon>Anatinae</taxon>
        <taxon>Anas</taxon>
    </lineage>
</organism>
<proteinExistence type="predicted"/>
<keyword evidence="2" id="KW-1185">Reference proteome</keyword>
<name>A0A8B9VQE0_9AVES</name>
<evidence type="ECO:0000313" key="1">
    <source>
        <dbReference type="Ensembl" id="ENSAZOP00000027929.1"/>
    </source>
</evidence>
<dbReference type="Proteomes" id="UP000694549">
    <property type="component" value="Unplaced"/>
</dbReference>
<reference evidence="1" key="1">
    <citation type="submission" date="2025-08" db="UniProtKB">
        <authorList>
            <consortium name="Ensembl"/>
        </authorList>
    </citation>
    <scope>IDENTIFICATION</scope>
</reference>
<evidence type="ECO:0000313" key="2">
    <source>
        <dbReference type="Proteomes" id="UP000694549"/>
    </source>
</evidence>
<sequence length="134" mass="14706">MTFLFRSGSLREKLKSIAQATYTHSRNLAYFVFTYKGLMALQSWLQGKKIPFHSFLAACIGGWLVFGENNPVNSQVNVFGGRWVDKKTSGWVVVCRELAGVARHRAGGSCCAAGPLHSIALCTSSLFDCSALKR</sequence>
<accession>A0A8B9VQE0</accession>
<dbReference type="InterPro" id="IPR019531">
    <property type="entry name" value="Pmp4"/>
</dbReference>
<dbReference type="PANTHER" id="PTHR15460:SF3">
    <property type="entry name" value="PEROXISOMAL MEMBRANE PROTEIN 4"/>
    <property type="match status" value="1"/>
</dbReference>
<dbReference type="GO" id="GO:0005778">
    <property type="term" value="C:peroxisomal membrane"/>
    <property type="evidence" value="ECO:0007669"/>
    <property type="project" value="TreeGrafter"/>
</dbReference>
<protein>
    <submittedName>
        <fullName evidence="1">Peroxisomal membrane protein 4</fullName>
    </submittedName>
</protein>